<feature type="transmembrane region" description="Helical" evidence="8">
    <location>
        <begin position="265"/>
        <end position="284"/>
    </location>
</feature>
<organism evidence="9 10">
    <name type="scientific">Diplocloster agilis</name>
    <dbReference type="NCBI Taxonomy" id="2850323"/>
    <lineage>
        <taxon>Bacteria</taxon>
        <taxon>Bacillati</taxon>
        <taxon>Bacillota</taxon>
        <taxon>Clostridia</taxon>
        <taxon>Lachnospirales</taxon>
        <taxon>Lachnospiraceae</taxon>
        <taxon>Diplocloster</taxon>
    </lineage>
</organism>
<dbReference type="CDD" id="cd06579">
    <property type="entry name" value="TM_PBP1_transp_AraH_like"/>
    <property type="match status" value="1"/>
</dbReference>
<name>A0A949NDR4_9FIRM</name>
<evidence type="ECO:0000256" key="3">
    <source>
        <dbReference type="ARBA" id="ARBA00022475"/>
    </source>
</evidence>
<evidence type="ECO:0000256" key="7">
    <source>
        <dbReference type="ARBA" id="ARBA00023136"/>
    </source>
</evidence>
<keyword evidence="10" id="KW-1185">Reference proteome</keyword>
<feature type="transmembrane region" description="Helical" evidence="8">
    <location>
        <begin position="65"/>
        <end position="85"/>
    </location>
</feature>
<protein>
    <submittedName>
        <fullName evidence="9">ABC transporter permease</fullName>
    </submittedName>
</protein>
<keyword evidence="6 8" id="KW-1133">Transmembrane helix</keyword>
<dbReference type="InterPro" id="IPR001851">
    <property type="entry name" value="ABC_transp_permease"/>
</dbReference>
<feature type="transmembrane region" description="Helical" evidence="8">
    <location>
        <begin position="117"/>
        <end position="135"/>
    </location>
</feature>
<evidence type="ECO:0000256" key="4">
    <source>
        <dbReference type="ARBA" id="ARBA00022519"/>
    </source>
</evidence>
<dbReference type="RefSeq" id="WP_158343658.1">
    <property type="nucleotide sequence ID" value="NZ_JAHQCW010000008.1"/>
</dbReference>
<feature type="transmembrane region" description="Helical" evidence="8">
    <location>
        <begin position="209"/>
        <end position="226"/>
    </location>
</feature>
<keyword evidence="3" id="KW-1003">Cell membrane</keyword>
<feature type="transmembrane region" description="Helical" evidence="8">
    <location>
        <begin position="155"/>
        <end position="176"/>
    </location>
</feature>
<evidence type="ECO:0000256" key="1">
    <source>
        <dbReference type="ARBA" id="ARBA00004651"/>
    </source>
</evidence>
<feature type="transmembrane region" description="Helical" evidence="8">
    <location>
        <begin position="12"/>
        <end position="31"/>
    </location>
</feature>
<keyword evidence="5 8" id="KW-0812">Transmembrane</keyword>
<evidence type="ECO:0000256" key="5">
    <source>
        <dbReference type="ARBA" id="ARBA00022692"/>
    </source>
</evidence>
<feature type="transmembrane region" description="Helical" evidence="8">
    <location>
        <begin position="37"/>
        <end position="58"/>
    </location>
</feature>
<dbReference type="EMBL" id="JAHQCW010000008">
    <property type="protein sequence ID" value="MBU9736261.1"/>
    <property type="molecule type" value="Genomic_DNA"/>
</dbReference>
<reference evidence="9" key="1">
    <citation type="submission" date="2021-06" db="EMBL/GenBank/DDBJ databases">
        <title>Description of novel taxa of the family Lachnospiraceae.</title>
        <authorList>
            <person name="Chaplin A.V."/>
            <person name="Sokolova S.R."/>
            <person name="Pikina A.P."/>
            <person name="Korzhanova M."/>
            <person name="Belova V."/>
            <person name="Korostin D."/>
            <person name="Efimov B.A."/>
        </authorList>
    </citation>
    <scope>NUCLEOTIDE SEQUENCE</scope>
    <source>
        <strain evidence="9">ASD5720</strain>
    </source>
</reference>
<keyword evidence="4" id="KW-0997">Cell inner membrane</keyword>
<evidence type="ECO:0000256" key="6">
    <source>
        <dbReference type="ARBA" id="ARBA00022989"/>
    </source>
</evidence>
<keyword evidence="7 8" id="KW-0472">Membrane</keyword>
<comment type="caution">
    <text evidence="9">The sequence shown here is derived from an EMBL/GenBank/DDBJ whole genome shotgun (WGS) entry which is preliminary data.</text>
</comment>
<dbReference type="Pfam" id="PF02653">
    <property type="entry name" value="BPD_transp_2"/>
    <property type="match status" value="1"/>
</dbReference>
<proteinExistence type="predicted"/>
<evidence type="ECO:0000313" key="10">
    <source>
        <dbReference type="Proteomes" id="UP000712157"/>
    </source>
</evidence>
<keyword evidence="2" id="KW-0813">Transport</keyword>
<evidence type="ECO:0000313" key="9">
    <source>
        <dbReference type="EMBL" id="MBU9736261.1"/>
    </source>
</evidence>
<dbReference type="AlphaFoldDB" id="A0A949NDR4"/>
<dbReference type="Proteomes" id="UP000712157">
    <property type="component" value="Unassembled WGS sequence"/>
</dbReference>
<dbReference type="PANTHER" id="PTHR32196:SF21">
    <property type="entry name" value="ABC TRANSPORTER PERMEASE PROTEIN YPHD-RELATED"/>
    <property type="match status" value="1"/>
</dbReference>
<feature type="transmembrane region" description="Helical" evidence="8">
    <location>
        <begin position="91"/>
        <end position="110"/>
    </location>
</feature>
<dbReference type="GO" id="GO:0005886">
    <property type="term" value="C:plasma membrane"/>
    <property type="evidence" value="ECO:0007669"/>
    <property type="project" value="UniProtKB-SubCell"/>
</dbReference>
<accession>A0A949NDR4</accession>
<evidence type="ECO:0000256" key="8">
    <source>
        <dbReference type="SAM" id="Phobius"/>
    </source>
</evidence>
<feature type="transmembrane region" description="Helical" evidence="8">
    <location>
        <begin position="238"/>
        <end position="258"/>
    </location>
</feature>
<comment type="subcellular location">
    <subcellularLocation>
        <location evidence="1">Cell membrane</location>
        <topology evidence="1">Multi-pass membrane protein</topology>
    </subcellularLocation>
</comment>
<gene>
    <name evidence="9" type="ORF">KTH89_06900</name>
</gene>
<sequence>MTKVKKIVTEQKTLVFLLLLVILMGIISPFFLTGDNIVNVLVQSSIYGIMACGMTFAIIGGDFDLSVGSTMALSGLVAILCEPYVGQVPAMLLALLTAAAVGLVNGFLVAKCRISSFIVTIGTSYIFKGIALKISNGDPIASSNPWFGRMGNDKILGIPYLVIIMVLLVLITHYVLTATRFGRNIYTIGGNMEVAHNSGIRTGFYKTSIFVLSAFTAGIAGILNASKLNTASAVQGDNAALSVITGVVIGGTSLIGGVGSIGKSMIGILIFSVITNALDLMGVFSYYQTGIRGLMLIVIIGMEAYARYRES</sequence>
<evidence type="ECO:0000256" key="2">
    <source>
        <dbReference type="ARBA" id="ARBA00022448"/>
    </source>
</evidence>
<dbReference type="PANTHER" id="PTHR32196">
    <property type="entry name" value="ABC TRANSPORTER PERMEASE PROTEIN YPHD-RELATED-RELATED"/>
    <property type="match status" value="1"/>
</dbReference>
<dbReference type="GO" id="GO:0022857">
    <property type="term" value="F:transmembrane transporter activity"/>
    <property type="evidence" value="ECO:0007669"/>
    <property type="project" value="InterPro"/>
</dbReference>